<comment type="caution">
    <text evidence="1">The sequence shown here is derived from an EMBL/GenBank/DDBJ whole genome shotgun (WGS) entry which is preliminary data.</text>
</comment>
<proteinExistence type="predicted"/>
<name>A0A445C2T6_ARAHY</name>
<gene>
    <name evidence="1" type="ORF">Ahy_A07g031088</name>
</gene>
<dbReference type="AlphaFoldDB" id="A0A445C2T6"/>
<sequence length="70" mass="7685">MAPQTAHRLRVHLPPLLHLAPIHDIFLALSESMASEITPFSSSNEMIKGITTSKGFSHINFTPSEVCSKI</sequence>
<protein>
    <submittedName>
        <fullName evidence="1">Uncharacterized protein</fullName>
    </submittedName>
</protein>
<accession>A0A445C2T6</accession>
<dbReference type="EMBL" id="SDMP01000007">
    <property type="protein sequence ID" value="RYR45238.1"/>
    <property type="molecule type" value="Genomic_DNA"/>
</dbReference>
<dbReference type="Proteomes" id="UP000289738">
    <property type="component" value="Chromosome A07"/>
</dbReference>
<evidence type="ECO:0000313" key="2">
    <source>
        <dbReference type="Proteomes" id="UP000289738"/>
    </source>
</evidence>
<evidence type="ECO:0000313" key="1">
    <source>
        <dbReference type="EMBL" id="RYR45238.1"/>
    </source>
</evidence>
<reference evidence="1 2" key="1">
    <citation type="submission" date="2019-01" db="EMBL/GenBank/DDBJ databases">
        <title>Sequencing of cultivated peanut Arachis hypogaea provides insights into genome evolution and oil improvement.</title>
        <authorList>
            <person name="Chen X."/>
        </authorList>
    </citation>
    <scope>NUCLEOTIDE SEQUENCE [LARGE SCALE GENOMIC DNA]</scope>
    <source>
        <strain evidence="2">cv. Fuhuasheng</strain>
        <tissue evidence="1">Leaves</tissue>
    </source>
</reference>
<keyword evidence="2" id="KW-1185">Reference proteome</keyword>
<organism evidence="1 2">
    <name type="scientific">Arachis hypogaea</name>
    <name type="common">Peanut</name>
    <dbReference type="NCBI Taxonomy" id="3818"/>
    <lineage>
        <taxon>Eukaryota</taxon>
        <taxon>Viridiplantae</taxon>
        <taxon>Streptophyta</taxon>
        <taxon>Embryophyta</taxon>
        <taxon>Tracheophyta</taxon>
        <taxon>Spermatophyta</taxon>
        <taxon>Magnoliopsida</taxon>
        <taxon>eudicotyledons</taxon>
        <taxon>Gunneridae</taxon>
        <taxon>Pentapetalae</taxon>
        <taxon>rosids</taxon>
        <taxon>fabids</taxon>
        <taxon>Fabales</taxon>
        <taxon>Fabaceae</taxon>
        <taxon>Papilionoideae</taxon>
        <taxon>50 kb inversion clade</taxon>
        <taxon>dalbergioids sensu lato</taxon>
        <taxon>Dalbergieae</taxon>
        <taxon>Pterocarpus clade</taxon>
        <taxon>Arachis</taxon>
    </lineage>
</organism>